<dbReference type="GO" id="GO:0008926">
    <property type="term" value="F:mannitol-1-phosphate 5-dehydrogenase activity"/>
    <property type="evidence" value="ECO:0007669"/>
    <property type="project" value="UniProtKB-EC"/>
</dbReference>
<name>A0A286H1L8_9ACTN</name>
<feature type="domain" description="Mannitol dehydrogenase C-terminal" evidence="8">
    <location>
        <begin position="328"/>
        <end position="515"/>
    </location>
</feature>
<dbReference type="PANTHER" id="PTHR43362:SF1">
    <property type="entry name" value="MANNITOL DEHYDROGENASE 2-RELATED"/>
    <property type="match status" value="1"/>
</dbReference>
<dbReference type="InterPro" id="IPR036291">
    <property type="entry name" value="NAD(P)-bd_dom_sf"/>
</dbReference>
<dbReference type="InterPro" id="IPR008927">
    <property type="entry name" value="6-PGluconate_DH-like_C_sf"/>
</dbReference>
<dbReference type="InterPro" id="IPR013328">
    <property type="entry name" value="6PGD_dom2"/>
</dbReference>
<evidence type="ECO:0000313" key="10">
    <source>
        <dbReference type="Proteomes" id="UP000219482"/>
    </source>
</evidence>
<dbReference type="PROSITE" id="PS00974">
    <property type="entry name" value="MANNITOL_DHGENASE"/>
    <property type="match status" value="1"/>
</dbReference>
<dbReference type="EMBL" id="OCNK01000003">
    <property type="protein sequence ID" value="SOE01631.1"/>
    <property type="molecule type" value="Genomic_DNA"/>
</dbReference>
<dbReference type="GO" id="GO:0046029">
    <property type="term" value="F:mannitol dehydrogenase activity"/>
    <property type="evidence" value="ECO:0007669"/>
    <property type="project" value="TreeGrafter"/>
</dbReference>
<keyword evidence="4" id="KW-0560">Oxidoreductase</keyword>
<dbReference type="InterPro" id="IPR000669">
    <property type="entry name" value="Mannitol_DH"/>
</dbReference>
<dbReference type="EC" id="1.1.1.17" evidence="2"/>
<evidence type="ECO:0000313" key="9">
    <source>
        <dbReference type="EMBL" id="SOE01631.1"/>
    </source>
</evidence>
<dbReference type="SUPFAM" id="SSF51735">
    <property type="entry name" value="NAD(P)-binding Rossmann-fold domains"/>
    <property type="match status" value="1"/>
</dbReference>
<dbReference type="PANTHER" id="PTHR43362">
    <property type="entry name" value="MANNITOL DEHYDROGENASE DSF1-RELATED"/>
    <property type="match status" value="1"/>
</dbReference>
<dbReference type="InterPro" id="IPR013118">
    <property type="entry name" value="Mannitol_DH_C"/>
</dbReference>
<dbReference type="PRINTS" id="PR00084">
    <property type="entry name" value="MTLDHDRGNASE"/>
</dbReference>
<evidence type="ECO:0000256" key="1">
    <source>
        <dbReference type="ARBA" id="ARBA00006541"/>
    </source>
</evidence>
<evidence type="ECO:0000259" key="7">
    <source>
        <dbReference type="Pfam" id="PF01232"/>
    </source>
</evidence>
<evidence type="ECO:0000259" key="8">
    <source>
        <dbReference type="Pfam" id="PF08125"/>
    </source>
</evidence>
<dbReference type="Pfam" id="PF01232">
    <property type="entry name" value="Mannitol_dh"/>
    <property type="match status" value="1"/>
</dbReference>
<dbReference type="InterPro" id="IPR023027">
    <property type="entry name" value="Mannitol_DH_CS"/>
</dbReference>
<sequence>MTQAEIVPLPLSTGTLTPEIPTGTSARDIALADLPNVVASPTGIRKLTQDTLGLHDEQLIVPTYDRSALTPAVVHFSVGGFHRSHQLLYFDEVAERRISDAWGVVGVGLHSRHMKDALAPQDHLYTVVERSPDGERARVVGVMVDYHFAPDDPAVVLDLLTDERIRMVSLTITGSGYRLCPDSGDFDADDVDIRWDLTETASPRTVFGYIVEALDRRRRAGLPPFTVVSCDNMHRNGDAARAAIVGFARLRDEVLARWITDRVSFPSSMVDRITPHTTPEQREAVAQRYGVDDNWPVITEPFSQWVIEDDFCNGRPPLDLVGVRFVPDVARYELMKTRLLNASHCALGYLGSLAGHTSIDRVMADPLLAEYAEQLMDAEVLPLLPPPDGIDLVEYEQSLLKRFANPAIADQLYRLCRRGSTKMPHHLLPSLREALVAGRPHALLTVAVAAWFVYLRGVDADGRPVVIDDPNADLLQRLSLAGGTDPRPLLGVRSIFGDLGDDPVFVAELTDALVRIDRDGVRTTVAAALLRSGRLHP</sequence>
<proteinExistence type="inferred from homology"/>
<evidence type="ECO:0000256" key="5">
    <source>
        <dbReference type="ARBA" id="ARBA00023027"/>
    </source>
</evidence>
<dbReference type="Gene3D" id="3.40.50.720">
    <property type="entry name" value="NAD(P)-binding Rossmann-like Domain"/>
    <property type="match status" value="1"/>
</dbReference>
<dbReference type="SUPFAM" id="SSF48179">
    <property type="entry name" value="6-phosphogluconate dehydrogenase C-terminal domain-like"/>
    <property type="match status" value="1"/>
</dbReference>
<keyword evidence="10" id="KW-1185">Reference proteome</keyword>
<protein>
    <recommendedName>
        <fullName evidence="3">Mannitol-1-phosphate 5-dehydrogenase</fullName>
        <ecNumber evidence="2">1.1.1.17</ecNumber>
    </recommendedName>
</protein>
<dbReference type="AlphaFoldDB" id="A0A286H1L8"/>
<comment type="similarity">
    <text evidence="1">Belongs to the mannitol dehydrogenase family.</text>
</comment>
<feature type="domain" description="Mannitol dehydrogenase N-terminal" evidence="7">
    <location>
        <begin position="72"/>
        <end position="319"/>
    </location>
</feature>
<dbReference type="GO" id="GO:0019594">
    <property type="term" value="P:mannitol metabolic process"/>
    <property type="evidence" value="ECO:0007669"/>
    <property type="project" value="InterPro"/>
</dbReference>
<organism evidence="9 10">
    <name type="scientific">Blastococcus haudaquaticus</name>
    <dbReference type="NCBI Taxonomy" id="1938745"/>
    <lineage>
        <taxon>Bacteria</taxon>
        <taxon>Bacillati</taxon>
        <taxon>Actinomycetota</taxon>
        <taxon>Actinomycetes</taxon>
        <taxon>Geodermatophilales</taxon>
        <taxon>Geodermatophilaceae</taxon>
        <taxon>Blastococcus</taxon>
    </lineage>
</organism>
<gene>
    <name evidence="9" type="ORF">SAMN06272739_3282</name>
</gene>
<accession>A0A286H1L8</accession>
<dbReference type="InterPro" id="IPR013131">
    <property type="entry name" value="Mannitol_DH_N"/>
</dbReference>
<evidence type="ECO:0000256" key="3">
    <source>
        <dbReference type="ARBA" id="ARBA00016219"/>
    </source>
</evidence>
<evidence type="ECO:0000256" key="2">
    <source>
        <dbReference type="ARBA" id="ARBA00012939"/>
    </source>
</evidence>
<dbReference type="RefSeq" id="WP_235003458.1">
    <property type="nucleotide sequence ID" value="NZ_OCNK01000003.1"/>
</dbReference>
<dbReference type="InterPro" id="IPR050988">
    <property type="entry name" value="Mannitol_DH/Oxidoreductase"/>
</dbReference>
<dbReference type="Proteomes" id="UP000219482">
    <property type="component" value="Unassembled WGS sequence"/>
</dbReference>
<dbReference type="Gene3D" id="1.10.1040.10">
    <property type="entry name" value="N-(1-d-carboxylethyl)-l-norvaline Dehydrogenase, domain 2"/>
    <property type="match status" value="1"/>
</dbReference>
<keyword evidence="5" id="KW-0520">NAD</keyword>
<dbReference type="Pfam" id="PF08125">
    <property type="entry name" value="Mannitol_dh_C"/>
    <property type="match status" value="1"/>
</dbReference>
<comment type="catalytic activity">
    <reaction evidence="6">
        <text>D-mannitol 1-phosphate + NAD(+) = beta-D-fructose 6-phosphate + NADH + H(+)</text>
        <dbReference type="Rhea" id="RHEA:19661"/>
        <dbReference type="ChEBI" id="CHEBI:15378"/>
        <dbReference type="ChEBI" id="CHEBI:57540"/>
        <dbReference type="ChEBI" id="CHEBI:57634"/>
        <dbReference type="ChEBI" id="CHEBI:57945"/>
        <dbReference type="ChEBI" id="CHEBI:61381"/>
        <dbReference type="EC" id="1.1.1.17"/>
    </reaction>
</comment>
<reference evidence="10" key="1">
    <citation type="submission" date="2017-09" db="EMBL/GenBank/DDBJ databases">
        <authorList>
            <person name="Varghese N."/>
            <person name="Submissions S."/>
        </authorList>
    </citation>
    <scope>NUCLEOTIDE SEQUENCE [LARGE SCALE GENOMIC DNA]</scope>
    <source>
        <strain evidence="10">DSM 44270</strain>
    </source>
</reference>
<evidence type="ECO:0000256" key="6">
    <source>
        <dbReference type="ARBA" id="ARBA00048615"/>
    </source>
</evidence>
<evidence type="ECO:0000256" key="4">
    <source>
        <dbReference type="ARBA" id="ARBA00023002"/>
    </source>
</evidence>